<reference evidence="8" key="1">
    <citation type="submission" date="2020-04" db="EMBL/GenBank/DDBJ databases">
        <authorList>
            <person name="Neveu A P."/>
        </authorList>
    </citation>
    <scope>NUCLEOTIDE SEQUENCE</scope>
    <source>
        <tissue evidence="8">Whole embryo</tissue>
    </source>
</reference>
<proteinExistence type="evidence at transcript level"/>
<feature type="region of interest" description="Disordered" evidence="7">
    <location>
        <begin position="137"/>
        <end position="223"/>
    </location>
</feature>
<keyword evidence="6" id="KW-0010">Activator</keyword>
<keyword evidence="5 6" id="KW-0539">Nucleus</keyword>
<dbReference type="GO" id="GO:0003712">
    <property type="term" value="F:transcription coregulator activity"/>
    <property type="evidence" value="ECO:0007669"/>
    <property type="project" value="InterPro"/>
</dbReference>
<feature type="compositionally biased region" description="Basic and acidic residues" evidence="7">
    <location>
        <begin position="165"/>
        <end position="183"/>
    </location>
</feature>
<dbReference type="PANTHER" id="PTHR22536">
    <property type="entry name" value="LUNG CANCER METASTASIS-RELATED LCMR1 PROTEIN"/>
    <property type="match status" value="1"/>
</dbReference>
<gene>
    <name evidence="8" type="primary">Med19</name>
    <name evidence="6" type="synonym">MED19</name>
</gene>
<dbReference type="PANTHER" id="PTHR22536:SF1">
    <property type="entry name" value="MEDIATOR OF RNA POLYMERASE II TRANSCRIPTION SUBUNIT 19"/>
    <property type="match status" value="1"/>
</dbReference>
<dbReference type="GO" id="GO:0045944">
    <property type="term" value="P:positive regulation of transcription by RNA polymerase II"/>
    <property type="evidence" value="ECO:0007669"/>
    <property type="project" value="TreeGrafter"/>
</dbReference>
<evidence type="ECO:0000256" key="2">
    <source>
        <dbReference type="ARBA" id="ARBA00009259"/>
    </source>
</evidence>
<feature type="compositionally biased region" description="Basic residues" evidence="7">
    <location>
        <begin position="196"/>
        <end position="208"/>
    </location>
</feature>
<dbReference type="InterPro" id="IPR019403">
    <property type="entry name" value="Mediator_Med19_met"/>
</dbReference>
<accession>A0A6F9DKK5</accession>
<name>A0A6F9DKK5_9ASCI</name>
<evidence type="ECO:0000256" key="3">
    <source>
        <dbReference type="ARBA" id="ARBA00023015"/>
    </source>
</evidence>
<sequence length="223" mass="25152">MSDTSTMINFQDHSFPYDQISQNLADVPLTHFLTNEETPQTKSQIYLMKDLPPPAQLTGSSNLLAQFGLEATYNKFCGKKLKESLSSFLPDIPGVIDTSEAGNASTLRSIIDKPPIVGSKEIQPLSSATLMAAFRLHPGPVPDQYRPSHQQSETKRKHKHHKSKNRPDVSSHDIRTPEMDEIKKHKKRKHEDGEKKKKKKDKKRKNKEKKMGSGSERSFASGF</sequence>
<keyword evidence="3 6" id="KW-0805">Transcription regulation</keyword>
<protein>
    <recommendedName>
        <fullName evidence="6">Mediator of RNA polymerase II transcription subunit 19</fullName>
    </recommendedName>
    <alternativeName>
        <fullName evidence="6">Mediator complex subunit 19</fullName>
    </alternativeName>
</protein>
<evidence type="ECO:0000256" key="4">
    <source>
        <dbReference type="ARBA" id="ARBA00023163"/>
    </source>
</evidence>
<evidence type="ECO:0000256" key="7">
    <source>
        <dbReference type="SAM" id="MobiDB-lite"/>
    </source>
</evidence>
<evidence type="ECO:0000256" key="6">
    <source>
        <dbReference type="RuleBase" id="RU364151"/>
    </source>
</evidence>
<evidence type="ECO:0000256" key="1">
    <source>
        <dbReference type="ARBA" id="ARBA00004123"/>
    </source>
</evidence>
<comment type="subcellular location">
    <subcellularLocation>
        <location evidence="1 6">Nucleus</location>
    </subcellularLocation>
</comment>
<organism evidence="8">
    <name type="scientific">Phallusia mammillata</name>
    <dbReference type="NCBI Taxonomy" id="59560"/>
    <lineage>
        <taxon>Eukaryota</taxon>
        <taxon>Metazoa</taxon>
        <taxon>Chordata</taxon>
        <taxon>Tunicata</taxon>
        <taxon>Ascidiacea</taxon>
        <taxon>Phlebobranchia</taxon>
        <taxon>Ascidiidae</taxon>
        <taxon>Phallusia</taxon>
    </lineage>
</organism>
<keyword evidence="4 6" id="KW-0804">Transcription</keyword>
<feature type="compositionally biased region" description="Basic residues" evidence="7">
    <location>
        <begin position="155"/>
        <end position="164"/>
    </location>
</feature>
<dbReference type="EMBL" id="LR787869">
    <property type="protein sequence ID" value="CAB3263731.1"/>
    <property type="molecule type" value="mRNA"/>
</dbReference>
<dbReference type="GO" id="GO:0016592">
    <property type="term" value="C:mediator complex"/>
    <property type="evidence" value="ECO:0007669"/>
    <property type="project" value="InterPro"/>
</dbReference>
<comment type="similarity">
    <text evidence="2 6">Belongs to the Mediator complex subunit 19 family.</text>
</comment>
<evidence type="ECO:0000313" key="8">
    <source>
        <dbReference type="EMBL" id="CAB3263731.1"/>
    </source>
</evidence>
<evidence type="ECO:0000256" key="5">
    <source>
        <dbReference type="ARBA" id="ARBA00023242"/>
    </source>
</evidence>
<dbReference type="Pfam" id="PF10278">
    <property type="entry name" value="Med19"/>
    <property type="match status" value="1"/>
</dbReference>
<comment type="function">
    <text evidence="6">Component of the Mediator complex, a coactivator involved in the regulated transcription of nearly all RNA polymerase II-dependent genes. Mediator functions as a bridge to convey information from gene-specific regulatory proteins to the basal RNA polymerase II transcription machinery. Mediator is recruited to promoters by direct interactions with regulatory proteins and serves as a scaffold for the assembly of a functional preinitiation complex with RNA polymerase II and the general transcription factors.</text>
</comment>
<comment type="subunit">
    <text evidence="6">Component of the Mediator complex.</text>
</comment>
<dbReference type="AlphaFoldDB" id="A0A6F9DKK5"/>